<reference evidence="1 2" key="1">
    <citation type="submission" date="2024-06" db="EMBL/GenBank/DDBJ databases">
        <title>The Natural Products Discovery Center: Release of the First 8490 Sequenced Strains for Exploring Actinobacteria Biosynthetic Diversity.</title>
        <authorList>
            <person name="Kalkreuter E."/>
            <person name="Kautsar S.A."/>
            <person name="Yang D."/>
            <person name="Bader C.D."/>
            <person name="Teijaro C.N."/>
            <person name="Fluegel L."/>
            <person name="Davis C.M."/>
            <person name="Simpson J.R."/>
            <person name="Lauterbach L."/>
            <person name="Steele A.D."/>
            <person name="Gui C."/>
            <person name="Meng S."/>
            <person name="Li G."/>
            <person name="Viehrig K."/>
            <person name="Ye F."/>
            <person name="Su P."/>
            <person name="Kiefer A.F."/>
            <person name="Nichols A."/>
            <person name="Cepeda A.J."/>
            <person name="Yan W."/>
            <person name="Fan B."/>
            <person name="Jiang Y."/>
            <person name="Adhikari A."/>
            <person name="Zheng C.-J."/>
            <person name="Schuster L."/>
            <person name="Cowan T.M."/>
            <person name="Smanski M.J."/>
            <person name="Chevrette M.G."/>
            <person name="De Carvalho L.P.S."/>
            <person name="Shen B."/>
        </authorList>
    </citation>
    <scope>NUCLEOTIDE SEQUENCE [LARGE SCALE GENOMIC DNA]</scope>
    <source>
        <strain evidence="1 2">NPDC000634</strain>
    </source>
</reference>
<gene>
    <name evidence="1" type="ORF">ABT317_06055</name>
</gene>
<dbReference type="Gene3D" id="3.50.50.60">
    <property type="entry name" value="FAD/NAD(P)-binding domain"/>
    <property type="match status" value="1"/>
</dbReference>
<comment type="caution">
    <text evidence="1">The sequence shown here is derived from an EMBL/GenBank/DDBJ whole genome shotgun (WGS) entry which is preliminary data.</text>
</comment>
<organism evidence="1 2">
    <name type="scientific">Streptomyces carpinensis</name>
    <dbReference type="NCBI Taxonomy" id="66369"/>
    <lineage>
        <taxon>Bacteria</taxon>
        <taxon>Bacillati</taxon>
        <taxon>Actinomycetota</taxon>
        <taxon>Actinomycetes</taxon>
        <taxon>Kitasatosporales</taxon>
        <taxon>Streptomycetaceae</taxon>
        <taxon>Streptomyces</taxon>
    </lineage>
</organism>
<evidence type="ECO:0008006" key="3">
    <source>
        <dbReference type="Google" id="ProtNLM"/>
    </source>
</evidence>
<evidence type="ECO:0000313" key="1">
    <source>
        <dbReference type="EMBL" id="MER6976604.1"/>
    </source>
</evidence>
<dbReference type="RefSeq" id="WP_167414064.1">
    <property type="nucleotide sequence ID" value="NZ_MUBM01000204.1"/>
</dbReference>
<proteinExistence type="predicted"/>
<sequence>MAARARSACLRADGSRSAAQPWASGKVRATCAPERTLSPDVGSLTASGYFNSLAENRVAVTVPRRLHAVTRSSEGLELELGVDGFDFREHRAFDAVVAEMGTDPVQELYDELLASSTNLGAVDLGELLAGKPQSVVRNEHGSLRLFRIGDAVASRNVHAAMLDAARLCRTI</sequence>
<accession>A0ABV1VXE8</accession>
<keyword evidence="2" id="KW-1185">Reference proteome</keyword>
<name>A0ABV1VXE8_9ACTN</name>
<dbReference type="EMBL" id="JBEPCU010000054">
    <property type="protein sequence ID" value="MER6976604.1"/>
    <property type="molecule type" value="Genomic_DNA"/>
</dbReference>
<dbReference type="InterPro" id="IPR036188">
    <property type="entry name" value="FAD/NAD-bd_sf"/>
</dbReference>
<dbReference type="Proteomes" id="UP001458415">
    <property type="component" value="Unassembled WGS sequence"/>
</dbReference>
<evidence type="ECO:0000313" key="2">
    <source>
        <dbReference type="Proteomes" id="UP001458415"/>
    </source>
</evidence>
<dbReference type="Gene3D" id="3.40.50.720">
    <property type="entry name" value="NAD(P)-binding Rossmann-like Domain"/>
    <property type="match status" value="1"/>
</dbReference>
<protein>
    <recommendedName>
        <fullName evidence="3">N-methylproline demethylase</fullName>
    </recommendedName>
</protein>